<gene>
    <name evidence="1" type="ORF">WJU22_21890</name>
</gene>
<accession>A0ABZ2YZV1</accession>
<organism evidence="1 2">
    <name type="scientific">Chitinophaga caseinilytica</name>
    <dbReference type="NCBI Taxonomy" id="2267521"/>
    <lineage>
        <taxon>Bacteria</taxon>
        <taxon>Pseudomonadati</taxon>
        <taxon>Bacteroidota</taxon>
        <taxon>Chitinophagia</taxon>
        <taxon>Chitinophagales</taxon>
        <taxon>Chitinophagaceae</taxon>
        <taxon>Chitinophaga</taxon>
    </lineage>
</organism>
<dbReference type="RefSeq" id="WP_341840307.1">
    <property type="nucleotide sequence ID" value="NZ_CP149792.1"/>
</dbReference>
<dbReference type="EMBL" id="CP150096">
    <property type="protein sequence ID" value="WZN45555.1"/>
    <property type="molecule type" value="Genomic_DNA"/>
</dbReference>
<dbReference type="Gene3D" id="2.40.300.10">
    <property type="entry name" value="Head decoration protein D"/>
    <property type="match status" value="1"/>
</dbReference>
<protein>
    <submittedName>
        <fullName evidence="1">Uncharacterized protein</fullName>
    </submittedName>
</protein>
<reference evidence="1 2" key="1">
    <citation type="submission" date="2024-03" db="EMBL/GenBank/DDBJ databases">
        <title>Chitinophaga caseinilytica sp. nov., a casein hydrolysing bacterium isolated from forest soil.</title>
        <authorList>
            <person name="Lee D.S."/>
            <person name="Han D.M."/>
            <person name="Baek J.H."/>
            <person name="Choi D.G."/>
            <person name="Jeon J.H."/>
            <person name="Jeon C.O."/>
        </authorList>
    </citation>
    <scope>NUCLEOTIDE SEQUENCE [LARGE SCALE GENOMIC DNA]</scope>
    <source>
        <strain evidence="1 2">KACC 19118</strain>
    </source>
</reference>
<evidence type="ECO:0000313" key="1">
    <source>
        <dbReference type="EMBL" id="WZN45555.1"/>
    </source>
</evidence>
<proteinExistence type="predicted"/>
<name>A0ABZ2YZV1_9BACT</name>
<evidence type="ECO:0000313" key="2">
    <source>
        <dbReference type="Proteomes" id="UP001449657"/>
    </source>
</evidence>
<sequence length="428" mass="44039">MANVIGTTNAPDTAGVLGKSAKSAGVKGIAEAPGQPGTAGVNPAGPGVYGESDMANGVMGKSREGCGVFAESVKSTGAYARSYEGFGLHGESTKNSGVVGVSRAWFGVYGESKDEEPIEFWKPFAELDKELHRVGHLLEDVAATGAEAFDPNTTAAYRLFPLPSHPTPQQEMTLHPPKRKRGIGIGVVGKSGTGRGVLGQSDSNTAVEGNSKSGIGVYGSSDSFEGMHAVTNSLRTAAITAYNDNPFGTGAAIYAKKAGNMGVAGFFEGGVFVTGDVHVRGNITADRDICCMGADFAEDFNIADPAQAEPGTVMVLGEGDHLETSHAAYDTRVAGVISGAGNYRPGIILDKQSSDQSRKPVALVGKVYCKADARYGPITKGDLLTTSDTPGHAMKAADPMRAFGAVIGKALQGLGNGQGLIPVLVSLR</sequence>
<dbReference type="Proteomes" id="UP001449657">
    <property type="component" value="Chromosome"/>
</dbReference>
<keyword evidence="2" id="KW-1185">Reference proteome</keyword>